<dbReference type="EMBL" id="LT629776">
    <property type="protein sequence ID" value="SDS70377.1"/>
    <property type="molecule type" value="Genomic_DNA"/>
</dbReference>
<dbReference type="InterPro" id="IPR036259">
    <property type="entry name" value="MFS_trans_sf"/>
</dbReference>
<evidence type="ECO:0000313" key="3">
    <source>
        <dbReference type="Proteomes" id="UP000185663"/>
    </source>
</evidence>
<dbReference type="Proteomes" id="UP000185663">
    <property type="component" value="Chromosome I"/>
</dbReference>
<feature type="transmembrane region" description="Helical" evidence="1">
    <location>
        <begin position="147"/>
        <end position="170"/>
    </location>
</feature>
<evidence type="ECO:0000313" key="2">
    <source>
        <dbReference type="EMBL" id="SDS70377.1"/>
    </source>
</evidence>
<feature type="transmembrane region" description="Helical" evidence="1">
    <location>
        <begin position="81"/>
        <end position="99"/>
    </location>
</feature>
<dbReference type="PANTHER" id="PTHR11328:SF24">
    <property type="entry name" value="MAJOR FACILITATOR SUPERFAMILY (MFS) PROFILE DOMAIN-CONTAINING PROTEIN"/>
    <property type="match status" value="1"/>
</dbReference>
<keyword evidence="1" id="KW-0472">Membrane</keyword>
<feature type="transmembrane region" description="Helical" evidence="1">
    <location>
        <begin position="270"/>
        <end position="290"/>
    </location>
</feature>
<feature type="transmembrane region" description="Helical" evidence="1">
    <location>
        <begin position="12"/>
        <end position="34"/>
    </location>
</feature>
<feature type="transmembrane region" description="Helical" evidence="1">
    <location>
        <begin position="328"/>
        <end position="350"/>
    </location>
</feature>
<dbReference type="PANTHER" id="PTHR11328">
    <property type="entry name" value="MAJOR FACILITATOR SUPERFAMILY DOMAIN-CONTAINING PROTEIN"/>
    <property type="match status" value="1"/>
</dbReference>
<sequence length="456" mass="47196">MTAALRPGTVTRYAVGSVGTGGFGTLPGLVLLYYLTDALAVPALVAGGVVTLAKVWDVVVNPLVGYASDRDLARTGSRRRLMVIGGFTIPLTFALTFAVPPGLDPWMSATWVFVAFVLTATAFSLFQVPYIALPVEIAPTYDDRTRLLAWRVAILAVAILAFGGGGPILRGDGDELWGYLRMGVVAGLVIGIGMLVAAGAAPRGPAQAVAPERQPVGVVIRGAARTARATLARSQAFRALFFAFVLQALGVGLLLAGAQYVATYLLESEAAVTLLFAALIAPALLTMPLWSAVTRRLGKERGFILATVLFAVATAAMIPVIWSPGPWIYGPTALAGIAYAGLQVLPLAMLPDVVEDDARRHGAGAGGAFSGLWTAGETAGMALGGTLLSLLLAATGFVPSAAGVDVTQPSSALLGIGIGFSVLPALLAAASLPILMRYRLRRGDFDRSELSQEASP</sequence>
<feature type="transmembrane region" description="Helical" evidence="1">
    <location>
        <begin position="302"/>
        <end position="322"/>
    </location>
</feature>
<dbReference type="GO" id="GO:0015293">
    <property type="term" value="F:symporter activity"/>
    <property type="evidence" value="ECO:0007669"/>
    <property type="project" value="InterPro"/>
</dbReference>
<keyword evidence="1" id="KW-1133">Transmembrane helix</keyword>
<dbReference type="Gene3D" id="1.20.1250.20">
    <property type="entry name" value="MFS general substrate transporter like domains"/>
    <property type="match status" value="2"/>
</dbReference>
<dbReference type="STRING" id="545619.SAMN04489860_2162"/>
<dbReference type="RefSeq" id="WP_083372497.1">
    <property type="nucleotide sequence ID" value="NZ_LT629776.1"/>
</dbReference>
<gene>
    <name evidence="2" type="ORF">SAMN04489860_2162</name>
</gene>
<feature type="transmembrane region" description="Helical" evidence="1">
    <location>
        <begin position="111"/>
        <end position="135"/>
    </location>
</feature>
<proteinExistence type="predicted"/>
<organism evidence="2 3">
    <name type="scientific">Paraoerskovia marina</name>
    <dbReference type="NCBI Taxonomy" id="545619"/>
    <lineage>
        <taxon>Bacteria</taxon>
        <taxon>Bacillati</taxon>
        <taxon>Actinomycetota</taxon>
        <taxon>Actinomycetes</taxon>
        <taxon>Micrococcales</taxon>
        <taxon>Cellulomonadaceae</taxon>
        <taxon>Paraoerskovia</taxon>
    </lineage>
</organism>
<dbReference type="AlphaFoldDB" id="A0A1H1UD34"/>
<dbReference type="OrthoDB" id="3717977at2"/>
<feature type="transmembrane region" description="Helical" evidence="1">
    <location>
        <begin position="236"/>
        <end position="258"/>
    </location>
</feature>
<keyword evidence="3" id="KW-1185">Reference proteome</keyword>
<dbReference type="SUPFAM" id="SSF103473">
    <property type="entry name" value="MFS general substrate transporter"/>
    <property type="match status" value="1"/>
</dbReference>
<dbReference type="InterPro" id="IPR039672">
    <property type="entry name" value="MFS_2"/>
</dbReference>
<feature type="transmembrane region" description="Helical" evidence="1">
    <location>
        <begin position="176"/>
        <end position="198"/>
    </location>
</feature>
<dbReference type="eggNOG" id="COG2211">
    <property type="taxonomic scope" value="Bacteria"/>
</dbReference>
<reference evidence="3" key="1">
    <citation type="submission" date="2016-10" db="EMBL/GenBank/DDBJ databases">
        <authorList>
            <person name="Varghese N."/>
            <person name="Submissions S."/>
        </authorList>
    </citation>
    <scope>NUCLEOTIDE SEQUENCE [LARGE SCALE GENOMIC DNA]</scope>
    <source>
        <strain evidence="3">DSM 22126</strain>
    </source>
</reference>
<protein>
    <submittedName>
        <fullName evidence="2">Na+/melibiose symporter</fullName>
    </submittedName>
</protein>
<dbReference type="Pfam" id="PF13347">
    <property type="entry name" value="MFS_2"/>
    <property type="match status" value="1"/>
</dbReference>
<feature type="transmembrane region" description="Helical" evidence="1">
    <location>
        <begin position="40"/>
        <end position="60"/>
    </location>
</feature>
<name>A0A1H1UD34_9CELL</name>
<dbReference type="GO" id="GO:0005886">
    <property type="term" value="C:plasma membrane"/>
    <property type="evidence" value="ECO:0007669"/>
    <property type="project" value="TreeGrafter"/>
</dbReference>
<accession>A0A1H1UD34</accession>
<feature type="transmembrane region" description="Helical" evidence="1">
    <location>
        <begin position="371"/>
        <end position="392"/>
    </location>
</feature>
<keyword evidence="1" id="KW-0812">Transmembrane</keyword>
<evidence type="ECO:0000256" key="1">
    <source>
        <dbReference type="SAM" id="Phobius"/>
    </source>
</evidence>
<feature type="transmembrane region" description="Helical" evidence="1">
    <location>
        <begin position="412"/>
        <end position="435"/>
    </location>
</feature>
<dbReference type="GO" id="GO:0008643">
    <property type="term" value="P:carbohydrate transport"/>
    <property type="evidence" value="ECO:0007669"/>
    <property type="project" value="InterPro"/>
</dbReference>